<dbReference type="Pfam" id="PF02194">
    <property type="entry name" value="PXA"/>
    <property type="match status" value="1"/>
</dbReference>
<feature type="compositionally biased region" description="Basic and acidic residues" evidence="2">
    <location>
        <begin position="779"/>
        <end position="789"/>
    </location>
</feature>
<dbReference type="PROSITE" id="PS51207">
    <property type="entry name" value="PXA"/>
    <property type="match status" value="1"/>
</dbReference>
<feature type="domain" description="PXA" evidence="3">
    <location>
        <begin position="89"/>
        <end position="244"/>
    </location>
</feature>
<evidence type="ECO:0000313" key="5">
    <source>
        <dbReference type="RefSeq" id="XP_031443337.1"/>
    </source>
</evidence>
<gene>
    <name evidence="5" type="primary">si:rp71-46j2.7</name>
</gene>
<keyword evidence="4" id="KW-1185">Reference proteome</keyword>
<protein>
    <submittedName>
        <fullName evidence="5">Uncharacterized protein si:rp71-46j2.7 isoform X1</fullName>
    </submittedName>
</protein>
<dbReference type="InterPro" id="IPR003114">
    <property type="entry name" value="Phox_assoc"/>
</dbReference>
<dbReference type="Gene3D" id="3.30.1520.10">
    <property type="entry name" value="Phox-like domain"/>
    <property type="match status" value="1"/>
</dbReference>
<dbReference type="Pfam" id="PF08628">
    <property type="entry name" value="Nexin_C"/>
    <property type="match status" value="1"/>
</dbReference>
<organism evidence="4 5">
    <name type="scientific">Clupea harengus</name>
    <name type="common">Atlantic herring</name>
    <dbReference type="NCBI Taxonomy" id="7950"/>
    <lineage>
        <taxon>Eukaryota</taxon>
        <taxon>Metazoa</taxon>
        <taxon>Chordata</taxon>
        <taxon>Craniata</taxon>
        <taxon>Vertebrata</taxon>
        <taxon>Euteleostomi</taxon>
        <taxon>Actinopterygii</taxon>
        <taxon>Neopterygii</taxon>
        <taxon>Teleostei</taxon>
        <taxon>Clupei</taxon>
        <taxon>Clupeiformes</taxon>
        <taxon>Clupeoidei</taxon>
        <taxon>Clupeidae</taxon>
        <taxon>Clupea</taxon>
    </lineage>
</organism>
<dbReference type="InterPro" id="IPR013937">
    <property type="entry name" value="Sorting_nexin_C"/>
</dbReference>
<evidence type="ECO:0000256" key="2">
    <source>
        <dbReference type="SAM" id="MobiDB-lite"/>
    </source>
</evidence>
<dbReference type="InterPro" id="IPR036871">
    <property type="entry name" value="PX_dom_sf"/>
</dbReference>
<dbReference type="Proteomes" id="UP000515152">
    <property type="component" value="Chromosome 20"/>
</dbReference>
<dbReference type="PANTHER" id="PTHR22775:SF48">
    <property type="entry name" value="SORTING NEXIN-25"/>
    <property type="match status" value="1"/>
</dbReference>
<dbReference type="RefSeq" id="XP_031443337.1">
    <property type="nucleotide sequence ID" value="XM_031587477.2"/>
</dbReference>
<evidence type="ECO:0000256" key="1">
    <source>
        <dbReference type="ARBA" id="ARBA00010883"/>
    </source>
</evidence>
<dbReference type="GO" id="GO:0005768">
    <property type="term" value="C:endosome"/>
    <property type="evidence" value="ECO:0007669"/>
    <property type="project" value="TreeGrafter"/>
</dbReference>
<dbReference type="OrthoDB" id="120967at2759"/>
<feature type="region of interest" description="Disordered" evidence="2">
    <location>
        <begin position="330"/>
        <end position="356"/>
    </location>
</feature>
<feature type="region of interest" description="Disordered" evidence="2">
    <location>
        <begin position="767"/>
        <end position="789"/>
    </location>
</feature>
<dbReference type="GO" id="GO:0035091">
    <property type="term" value="F:phosphatidylinositol binding"/>
    <property type="evidence" value="ECO:0007669"/>
    <property type="project" value="InterPro"/>
</dbReference>
<dbReference type="AlphaFoldDB" id="A0A6P8H6P4"/>
<dbReference type="KEGG" id="char:105911375"/>
<dbReference type="GeneID" id="105911375"/>
<reference evidence="5" key="1">
    <citation type="submission" date="2025-08" db="UniProtKB">
        <authorList>
            <consortium name="RefSeq"/>
        </authorList>
    </citation>
    <scope>IDENTIFICATION</scope>
</reference>
<proteinExistence type="inferred from homology"/>
<accession>A0A6P8H6P4</accession>
<feature type="region of interest" description="Disordered" evidence="2">
    <location>
        <begin position="575"/>
        <end position="609"/>
    </location>
</feature>
<comment type="similarity">
    <text evidence="1">Belongs to the sorting nexin family.</text>
</comment>
<sequence length="857" mass="96796">MYLKRILVATTIGFLWYFSDYGEVTLQLGVLICVLLSLKFFKRSVECSTQTDELAESPPCQGKNEEKICSCDGSSITSSKEESLHGTQYFNVKRSLQQVFECAYSQTVVPWYIVPEPTTSQPLHGALKTEFDLFVDRLIRRTREFDLCAASVGLIRILTQHLHNAKQSKGTPCFSSRAEEMAVLRVFSEALVRNLLPETLWDLELYRCILNEVVAVKVLDLLVTWLSDPDNLNQLVVSQLDEVAFKRSVDDLCESEREDRASSPETEDAGASADDAEDVSRKKKKHGKKLKEGWSKFLDKMKSKKAKKKELKKKERELMLRALADQSPASYARDCGAGSSTEGSVKSQTDSDSEEDMDLEAYLTGVQEDMMEFKLSYEMWRVGNWIVTVNNVQRESEELCFAVHLEERDNTDNLQWDVIKTQTDLLHFHSQWQDLSSLPSISAVVDDKGRDLDEEFKVEAKAILQNFLQELVSNSEFGHSQPVFQFLCPLDKLLSEEEPCGGVWGLLSGIAYFLTPAQEEEESNSPVAVVNSEAVKTTALMHEPEVAQLTTVNNQGEHAEGDAMEPHHTVLQSVSDTASNDTNGAEESEPALTNDDRSEGLEDPSDQSGAIISGLSSIAESFDEFLAKARSVIPKVHYTIFDQNSDSVFNDSWPHLMNKTSKRDTLLHRMSAVRHKSKGGLTKVDLHTQTDLEKNTNQSWEHLEATKAIFELLKEISGNSFILNIFDAILKPVMPLVKKKVNSFLDKMNATEAQVASYIDTAREKQWPDGAAGVQRPQRRPEEKTETRERAQQLINTRYSNYLILKKTDVETVFKIFQETEENKKLVYMLLSFLLHEFLPGEPALDVMAQLYVKDII</sequence>
<name>A0A6P8H6P4_CLUHA</name>
<evidence type="ECO:0000259" key="3">
    <source>
        <dbReference type="PROSITE" id="PS51207"/>
    </source>
</evidence>
<feature type="region of interest" description="Disordered" evidence="2">
    <location>
        <begin position="255"/>
        <end position="288"/>
    </location>
</feature>
<evidence type="ECO:0000313" key="4">
    <source>
        <dbReference type="Proteomes" id="UP000515152"/>
    </source>
</evidence>
<feature type="compositionally biased region" description="Polar residues" evidence="2">
    <location>
        <begin position="338"/>
        <end position="350"/>
    </location>
</feature>
<dbReference type="PANTHER" id="PTHR22775">
    <property type="entry name" value="SORTING NEXIN"/>
    <property type="match status" value="1"/>
</dbReference>